<evidence type="ECO:0000313" key="3">
    <source>
        <dbReference type="Proteomes" id="UP000756346"/>
    </source>
</evidence>
<accession>A0A9P8XSI2</accession>
<dbReference type="OrthoDB" id="5319191at2759"/>
<feature type="compositionally biased region" description="Pro residues" evidence="1">
    <location>
        <begin position="36"/>
        <end position="52"/>
    </location>
</feature>
<evidence type="ECO:0008006" key="4">
    <source>
        <dbReference type="Google" id="ProtNLM"/>
    </source>
</evidence>
<dbReference type="AlphaFoldDB" id="A0A9P8XSI2"/>
<dbReference type="RefSeq" id="XP_046003925.1">
    <property type="nucleotide sequence ID" value="XM_046159912.1"/>
</dbReference>
<evidence type="ECO:0000313" key="2">
    <source>
        <dbReference type="EMBL" id="KAH7009264.1"/>
    </source>
</evidence>
<dbReference type="GeneID" id="70189458"/>
<evidence type="ECO:0000256" key="1">
    <source>
        <dbReference type="SAM" id="MobiDB-lite"/>
    </source>
</evidence>
<organism evidence="2 3">
    <name type="scientific">Microdochium trichocladiopsis</name>
    <dbReference type="NCBI Taxonomy" id="1682393"/>
    <lineage>
        <taxon>Eukaryota</taxon>
        <taxon>Fungi</taxon>
        <taxon>Dikarya</taxon>
        <taxon>Ascomycota</taxon>
        <taxon>Pezizomycotina</taxon>
        <taxon>Sordariomycetes</taxon>
        <taxon>Xylariomycetidae</taxon>
        <taxon>Xylariales</taxon>
        <taxon>Microdochiaceae</taxon>
        <taxon>Microdochium</taxon>
    </lineage>
</organism>
<proteinExistence type="predicted"/>
<feature type="region of interest" description="Disordered" evidence="1">
    <location>
        <begin position="1"/>
        <end position="57"/>
    </location>
</feature>
<protein>
    <recommendedName>
        <fullName evidence="4">Dockerin type 1</fullName>
    </recommendedName>
</protein>
<sequence length="490" mass="54515">MRAMSVLAANDTLPVNGTEPEPPYDLNPPGNGTLAPPIPPGPPPEIFPPQPDAGPGGSTYRDSAHFRLFYNASRSPISAVDEALRTLEGTFDCLIGDHGWRSTGLSYYLNRGYPGQERFSNYYKTNIDAVPKIGDGRVAGVMNVAREHGASWIQVEDTYLNDAFLLSHEYGHALHFHQRAWEQEQNARSWWETVANWVADMYVMSPLCEAARARHNQSGRDWFTNIELGRVVGESYRVIVDATPDGTQNYYQAWPFFTYLTNNPDHIPGLGTDAMRQLMVQYPENANETPLHTLQRVLDSAPDSNNITVGEVFGRYWTRMAHVDIGHAQASQAWLSQRWWMTFDNIERTGSATGVNGTVVNTYKPKDGRSARYMGANLIHLVTRGTVGSKEVTVRVKINTTYSSGSYTAAMAVRNIYDGTVRYVELVDGAGSVTAKITDEEVALVVANTPRKLIMYDGYQVRGHHVDVGMEFSFELTGATVVSPYWGESE</sequence>
<keyword evidence="3" id="KW-1185">Reference proteome</keyword>
<dbReference type="EMBL" id="JAGTJQ010000019">
    <property type="protein sequence ID" value="KAH7009264.1"/>
    <property type="molecule type" value="Genomic_DNA"/>
</dbReference>
<gene>
    <name evidence="2" type="ORF">B0I36DRAFT_370458</name>
</gene>
<comment type="caution">
    <text evidence="2">The sequence shown here is derived from an EMBL/GenBank/DDBJ whole genome shotgun (WGS) entry which is preliminary data.</text>
</comment>
<name>A0A9P8XSI2_9PEZI</name>
<reference evidence="2" key="1">
    <citation type="journal article" date="2021" name="Nat. Commun.">
        <title>Genetic determinants of endophytism in the Arabidopsis root mycobiome.</title>
        <authorList>
            <person name="Mesny F."/>
            <person name="Miyauchi S."/>
            <person name="Thiergart T."/>
            <person name="Pickel B."/>
            <person name="Atanasova L."/>
            <person name="Karlsson M."/>
            <person name="Huettel B."/>
            <person name="Barry K.W."/>
            <person name="Haridas S."/>
            <person name="Chen C."/>
            <person name="Bauer D."/>
            <person name="Andreopoulos W."/>
            <person name="Pangilinan J."/>
            <person name="LaButti K."/>
            <person name="Riley R."/>
            <person name="Lipzen A."/>
            <person name="Clum A."/>
            <person name="Drula E."/>
            <person name="Henrissat B."/>
            <person name="Kohler A."/>
            <person name="Grigoriev I.V."/>
            <person name="Martin F.M."/>
            <person name="Hacquard S."/>
        </authorList>
    </citation>
    <scope>NUCLEOTIDE SEQUENCE</scope>
    <source>
        <strain evidence="2">MPI-CAGE-CH-0230</strain>
    </source>
</reference>
<dbReference type="Proteomes" id="UP000756346">
    <property type="component" value="Unassembled WGS sequence"/>
</dbReference>